<sequence>MNTPGSNTSNPVISPGPPISAMPGPAQGLLQITCTKHGGLQDPGPPEEDTEEDAEAKRFAELKADVLRMSKKVEDLAQLADEACIASAKITDTDRNMVGFAQKVIDTLENLRKDLALPFVEAEVPRFDESSTVFYVLTKGRAPGIYSDELRRGSSFSSKALDDSQRKVTTVETLAGALSIWAGEVKDLAFTGRVPGDEATYGPIAFHIPPSAL</sequence>
<dbReference type="Proteomes" id="UP000521943">
    <property type="component" value="Unassembled WGS sequence"/>
</dbReference>
<reference evidence="2 3" key="1">
    <citation type="submission" date="2020-07" db="EMBL/GenBank/DDBJ databases">
        <title>Comparative genomics of pyrophilous fungi reveals a link between fire events and developmental genes.</title>
        <authorList>
            <consortium name="DOE Joint Genome Institute"/>
            <person name="Steindorff A.S."/>
            <person name="Carver A."/>
            <person name="Calhoun S."/>
            <person name="Stillman K."/>
            <person name="Liu H."/>
            <person name="Lipzen A."/>
            <person name="Pangilinan J."/>
            <person name="Labutti K."/>
            <person name="Bruns T.D."/>
            <person name="Grigoriev I.V."/>
        </authorList>
    </citation>
    <scope>NUCLEOTIDE SEQUENCE [LARGE SCALE GENOMIC DNA]</scope>
    <source>
        <strain evidence="2 3">CBS 144469</strain>
    </source>
</reference>
<feature type="compositionally biased region" description="Acidic residues" evidence="1">
    <location>
        <begin position="45"/>
        <end position="54"/>
    </location>
</feature>
<dbReference type="EMBL" id="JACGCI010000424">
    <property type="protein sequence ID" value="KAF6740865.1"/>
    <property type="molecule type" value="Genomic_DNA"/>
</dbReference>
<name>A0A8H6H5H8_9AGAR</name>
<protein>
    <submittedName>
        <fullName evidence="2">Uncharacterized protein</fullName>
    </submittedName>
</protein>
<feature type="compositionally biased region" description="Polar residues" evidence="1">
    <location>
        <begin position="1"/>
        <end position="12"/>
    </location>
</feature>
<evidence type="ECO:0000313" key="2">
    <source>
        <dbReference type="EMBL" id="KAF6740865.1"/>
    </source>
</evidence>
<proteinExistence type="predicted"/>
<comment type="caution">
    <text evidence="2">The sequence shown here is derived from an EMBL/GenBank/DDBJ whole genome shotgun (WGS) entry which is preliminary data.</text>
</comment>
<evidence type="ECO:0000313" key="3">
    <source>
        <dbReference type="Proteomes" id="UP000521943"/>
    </source>
</evidence>
<dbReference type="AlphaFoldDB" id="A0A8H6H5H8"/>
<evidence type="ECO:0000256" key="1">
    <source>
        <dbReference type="SAM" id="MobiDB-lite"/>
    </source>
</evidence>
<keyword evidence="3" id="KW-1185">Reference proteome</keyword>
<accession>A0A8H6H5H8</accession>
<organism evidence="2 3">
    <name type="scientific">Ephemerocybe angulata</name>
    <dbReference type="NCBI Taxonomy" id="980116"/>
    <lineage>
        <taxon>Eukaryota</taxon>
        <taxon>Fungi</taxon>
        <taxon>Dikarya</taxon>
        <taxon>Basidiomycota</taxon>
        <taxon>Agaricomycotina</taxon>
        <taxon>Agaricomycetes</taxon>
        <taxon>Agaricomycetidae</taxon>
        <taxon>Agaricales</taxon>
        <taxon>Agaricineae</taxon>
        <taxon>Psathyrellaceae</taxon>
        <taxon>Ephemerocybe</taxon>
    </lineage>
</organism>
<feature type="region of interest" description="Disordered" evidence="1">
    <location>
        <begin position="1"/>
        <end position="55"/>
    </location>
</feature>
<gene>
    <name evidence="2" type="ORF">DFP72DRAFT_1086681</name>
</gene>